<keyword evidence="2" id="KW-1185">Reference proteome</keyword>
<reference evidence="1 2" key="1">
    <citation type="journal article" date="2024" name="Plant J.">
        <title>Genome sequences and population genomics reveal climatic adaptation and genomic divergence between two closely related sweetgum species.</title>
        <authorList>
            <person name="Xu W.Q."/>
            <person name="Ren C.Q."/>
            <person name="Zhang X.Y."/>
            <person name="Comes H.P."/>
            <person name="Liu X.H."/>
            <person name="Li Y.G."/>
            <person name="Kettle C.J."/>
            <person name="Jalonen R."/>
            <person name="Gaisberger H."/>
            <person name="Ma Y.Z."/>
            <person name="Qiu Y.X."/>
        </authorList>
    </citation>
    <scope>NUCLEOTIDE SEQUENCE [LARGE SCALE GENOMIC DNA]</scope>
    <source>
        <strain evidence="1">Hangzhou</strain>
    </source>
</reference>
<dbReference type="Proteomes" id="UP001415857">
    <property type="component" value="Unassembled WGS sequence"/>
</dbReference>
<evidence type="ECO:0000313" key="2">
    <source>
        <dbReference type="Proteomes" id="UP001415857"/>
    </source>
</evidence>
<dbReference type="AlphaFoldDB" id="A0AAP0R9P0"/>
<proteinExistence type="predicted"/>
<sequence>MCLVPPLAIPIRLSSQSFQNRSVLVLHNYHYSRRPIFHTLMNRPQCFDWLPRKAKENRVLDIMFFMWLRCPNEANSCSITLREVEIPTTSGPQVIKKLIKKKNIISQQPNGKLKQED</sequence>
<evidence type="ECO:0000313" key="1">
    <source>
        <dbReference type="EMBL" id="KAK9273361.1"/>
    </source>
</evidence>
<protein>
    <submittedName>
        <fullName evidence="1">Uncharacterized protein</fullName>
    </submittedName>
</protein>
<dbReference type="EMBL" id="JBBPBK010000012">
    <property type="protein sequence ID" value="KAK9273361.1"/>
    <property type="molecule type" value="Genomic_DNA"/>
</dbReference>
<organism evidence="1 2">
    <name type="scientific">Liquidambar formosana</name>
    <name type="common">Formosan gum</name>
    <dbReference type="NCBI Taxonomy" id="63359"/>
    <lineage>
        <taxon>Eukaryota</taxon>
        <taxon>Viridiplantae</taxon>
        <taxon>Streptophyta</taxon>
        <taxon>Embryophyta</taxon>
        <taxon>Tracheophyta</taxon>
        <taxon>Spermatophyta</taxon>
        <taxon>Magnoliopsida</taxon>
        <taxon>eudicotyledons</taxon>
        <taxon>Gunneridae</taxon>
        <taxon>Pentapetalae</taxon>
        <taxon>Saxifragales</taxon>
        <taxon>Altingiaceae</taxon>
        <taxon>Liquidambar</taxon>
    </lineage>
</organism>
<comment type="caution">
    <text evidence="1">The sequence shown here is derived from an EMBL/GenBank/DDBJ whole genome shotgun (WGS) entry which is preliminary data.</text>
</comment>
<gene>
    <name evidence="1" type="ORF">L1049_018170</name>
</gene>
<accession>A0AAP0R9P0</accession>
<name>A0AAP0R9P0_LIQFO</name>